<name>A0A9P9DQA1_9HYPO</name>
<dbReference type="Proteomes" id="UP000738349">
    <property type="component" value="Unassembled WGS sequence"/>
</dbReference>
<organism evidence="2 3">
    <name type="scientific">Dactylonectria macrodidyma</name>
    <dbReference type="NCBI Taxonomy" id="307937"/>
    <lineage>
        <taxon>Eukaryota</taxon>
        <taxon>Fungi</taxon>
        <taxon>Dikarya</taxon>
        <taxon>Ascomycota</taxon>
        <taxon>Pezizomycotina</taxon>
        <taxon>Sordariomycetes</taxon>
        <taxon>Hypocreomycetidae</taxon>
        <taxon>Hypocreales</taxon>
        <taxon>Nectriaceae</taxon>
        <taxon>Dactylonectria</taxon>
    </lineage>
</organism>
<accession>A0A9P9DQA1</accession>
<keyword evidence="1" id="KW-0812">Transmembrane</keyword>
<evidence type="ECO:0000313" key="3">
    <source>
        <dbReference type="Proteomes" id="UP000738349"/>
    </source>
</evidence>
<keyword evidence="3" id="KW-1185">Reference proteome</keyword>
<evidence type="ECO:0000256" key="1">
    <source>
        <dbReference type="SAM" id="Phobius"/>
    </source>
</evidence>
<dbReference type="AlphaFoldDB" id="A0A9P9DQA1"/>
<keyword evidence="1" id="KW-1133">Transmembrane helix</keyword>
<feature type="transmembrane region" description="Helical" evidence="1">
    <location>
        <begin position="548"/>
        <end position="568"/>
    </location>
</feature>
<proteinExistence type="predicted"/>
<feature type="transmembrane region" description="Helical" evidence="1">
    <location>
        <begin position="33"/>
        <end position="57"/>
    </location>
</feature>
<evidence type="ECO:0000313" key="2">
    <source>
        <dbReference type="EMBL" id="KAH7123044.1"/>
    </source>
</evidence>
<sequence>MADLVPHIGLWRDYSQEGVHQSTLTLTTTWGGYLTSATALLVSLAISCIWTILAYTLHQFRVNPKKQFDPIHHQIQIILRNSVTPGSAISDSFWVSQAWAGTKTAAGPRVLFIIILALLCMIISPIVGTFVSGVASLRETDVTVLSRSNTCGGWEFNLTAIQDEQNRNPETLRVLVSDSMDARLYAKWFYSAVAPLSVPSSRFPVKNLSYTAKEVPCPFEGDNRCISNESSSNVAMTWDTGMLDSHFDFGMNAPPHDRIGIRKVLTCSPVDVSDYVDITDSRDVTHVNLTRLVNSPYAINISNLDQGLDQGYATGGARFSGATKQQTWAAAPFDRDDVDLTICYIIQNSVNYPQPVYDPMFLANGSMVRVHDEGREYFGTNPLNLMACYEQAQFGTEKSGKCTNLTHPAAAWFESQTMGFNTRQQTVLNRTAILLGLASVGEYGTVSLGASGLLARELTYNNVVSASLPADQWKKEVTLWFETGLSLLQAHFLRFQGRIDLSSPELYGDFLIYEPIEEMPGGRLRDAAEYACQNQKFTTTGRYQNFRFFELMLIITISFCLIVSSVQLEPALTLIRRRWSTKTGQSRQLARDTDGKFWLLRFALESVGVGPWRRGGKAQKSHVPIVDRSVLMHHGGK</sequence>
<gene>
    <name evidence="2" type="ORF">EDB81DRAFT_952022</name>
</gene>
<protein>
    <submittedName>
        <fullName evidence="2">Uncharacterized protein</fullName>
    </submittedName>
</protein>
<reference evidence="2" key="1">
    <citation type="journal article" date="2021" name="Nat. Commun.">
        <title>Genetic determinants of endophytism in the Arabidopsis root mycobiome.</title>
        <authorList>
            <person name="Mesny F."/>
            <person name="Miyauchi S."/>
            <person name="Thiergart T."/>
            <person name="Pickel B."/>
            <person name="Atanasova L."/>
            <person name="Karlsson M."/>
            <person name="Huettel B."/>
            <person name="Barry K.W."/>
            <person name="Haridas S."/>
            <person name="Chen C."/>
            <person name="Bauer D."/>
            <person name="Andreopoulos W."/>
            <person name="Pangilinan J."/>
            <person name="LaButti K."/>
            <person name="Riley R."/>
            <person name="Lipzen A."/>
            <person name="Clum A."/>
            <person name="Drula E."/>
            <person name="Henrissat B."/>
            <person name="Kohler A."/>
            <person name="Grigoriev I.V."/>
            <person name="Martin F.M."/>
            <person name="Hacquard S."/>
        </authorList>
    </citation>
    <scope>NUCLEOTIDE SEQUENCE</scope>
    <source>
        <strain evidence="2">MPI-CAGE-AT-0147</strain>
    </source>
</reference>
<dbReference type="OrthoDB" id="3540210at2759"/>
<keyword evidence="1" id="KW-0472">Membrane</keyword>
<dbReference type="EMBL" id="JAGMUV010000023">
    <property type="protein sequence ID" value="KAH7123044.1"/>
    <property type="molecule type" value="Genomic_DNA"/>
</dbReference>
<feature type="transmembrane region" description="Helical" evidence="1">
    <location>
        <begin position="110"/>
        <end position="131"/>
    </location>
</feature>
<comment type="caution">
    <text evidence="2">The sequence shown here is derived from an EMBL/GenBank/DDBJ whole genome shotgun (WGS) entry which is preliminary data.</text>
</comment>